<reference evidence="8" key="2">
    <citation type="submission" date="2020-09" db="EMBL/GenBank/DDBJ databases">
        <authorList>
            <person name="Sun Q."/>
            <person name="Kim S."/>
        </authorList>
    </citation>
    <scope>NUCLEOTIDE SEQUENCE</scope>
    <source>
        <strain evidence="8">KCTC 23224</strain>
    </source>
</reference>
<name>A0A8J3G7H7_9BACT</name>
<reference evidence="8" key="1">
    <citation type="journal article" date="2014" name="Int. J. Syst. Evol. Microbiol.">
        <title>Complete genome sequence of Corynebacterium casei LMG S-19264T (=DSM 44701T), isolated from a smear-ripened cheese.</title>
        <authorList>
            <consortium name="US DOE Joint Genome Institute (JGI-PGF)"/>
            <person name="Walter F."/>
            <person name="Albersmeier A."/>
            <person name="Kalinowski J."/>
            <person name="Ruckert C."/>
        </authorList>
    </citation>
    <scope>NUCLEOTIDE SEQUENCE</scope>
    <source>
        <strain evidence="8">KCTC 23224</strain>
    </source>
</reference>
<feature type="transmembrane region" description="Helical" evidence="6">
    <location>
        <begin position="334"/>
        <end position="357"/>
    </location>
</feature>
<dbReference type="InterPro" id="IPR019734">
    <property type="entry name" value="TPR_rpt"/>
</dbReference>
<protein>
    <recommendedName>
        <fullName evidence="2">histidine kinase</fullName>
        <ecNumber evidence="2">2.7.13.3</ecNumber>
    </recommendedName>
</protein>
<dbReference type="Gene3D" id="1.10.287.130">
    <property type="match status" value="1"/>
</dbReference>
<dbReference type="Gene3D" id="1.25.40.10">
    <property type="entry name" value="Tetratricopeptide repeat domain"/>
    <property type="match status" value="2"/>
</dbReference>
<dbReference type="SUPFAM" id="SSF55874">
    <property type="entry name" value="ATPase domain of HSP90 chaperone/DNA topoisomerase II/histidine kinase"/>
    <property type="match status" value="1"/>
</dbReference>
<dbReference type="InterPro" id="IPR005467">
    <property type="entry name" value="His_kinase_dom"/>
</dbReference>
<keyword evidence="4" id="KW-0802">TPR repeat</keyword>
<sequence>MRVFLLTISFVFFYWNSFAQKEKVDQLIQKGIEIRYTSVDSAHYFIDQAEQAAKASGLFTDFEAQILLHRAGNNYVAGRYVASMGDYKKAYTLLENTINQKTDLIRAMNGLGLIELAQHNYQSAVNYWEKCLALSYEVQDSVSMIRTHFNLGLGLSELERFPEAIEQLEKAIKMSVETSDNIHGMMATNRLAYIHYQLNDLEHASQLYQQVLRQAIESNYWELSFANTGMAEILIKKEAWQQAVTFGEQGYINAKLVGAFWDKQRASAVLTQVYEQLGQYAKALEFAKINKQMGDSLYSREKATEINFLKLQLANSENLKLNQEKTSIQKQNNLYSLITWILVIFIAILVIGAWIIISKNQQKSKLNSDLAKANMILEDQKQQIELQNTSLNDINQAKNKLFSILSHDLRAPLSSIKQFMELEQQNVFSEDDKQRGKDMLYQQVVHTERMLNNLLDWSRSQLEGLQTSPSSVDIKEEMSSIIQRFDYQIQLKQIVIRHAKENIPNCWVDKNQLRIVLQNVFHNAIKFSPFNEEIRIRYTNKNNHIAIHIQNFGQPLSEKNRKLLESNIHPSQSTPGTANEAGSGLGLFLVKQFIQANAGSLKVKSSLDSGTTFIIGLPIASNVTHQKNASEKPAWQNVQA</sequence>
<keyword evidence="6" id="KW-0812">Transmembrane</keyword>
<keyword evidence="6" id="KW-1133">Transmembrane helix</keyword>
<evidence type="ECO:0000256" key="6">
    <source>
        <dbReference type="SAM" id="Phobius"/>
    </source>
</evidence>
<dbReference type="GO" id="GO:0000155">
    <property type="term" value="F:phosphorelay sensor kinase activity"/>
    <property type="evidence" value="ECO:0007669"/>
    <property type="project" value="InterPro"/>
</dbReference>
<keyword evidence="9" id="KW-1185">Reference proteome</keyword>
<evidence type="ECO:0000256" key="3">
    <source>
        <dbReference type="ARBA" id="ARBA00022553"/>
    </source>
</evidence>
<keyword evidence="3" id="KW-0597">Phosphoprotein</keyword>
<organism evidence="8 9">
    <name type="scientific">Mongoliitalea lutea</name>
    <dbReference type="NCBI Taxonomy" id="849756"/>
    <lineage>
        <taxon>Bacteria</taxon>
        <taxon>Pseudomonadati</taxon>
        <taxon>Bacteroidota</taxon>
        <taxon>Cytophagia</taxon>
        <taxon>Cytophagales</taxon>
        <taxon>Cyclobacteriaceae</taxon>
        <taxon>Mongoliitalea</taxon>
    </lineage>
</organism>
<dbReference type="Pfam" id="PF02518">
    <property type="entry name" value="HATPase_c"/>
    <property type="match status" value="1"/>
</dbReference>
<dbReference type="EC" id="2.7.13.3" evidence="2"/>
<dbReference type="InterPro" id="IPR036890">
    <property type="entry name" value="HATPase_C_sf"/>
</dbReference>
<evidence type="ECO:0000256" key="4">
    <source>
        <dbReference type="PROSITE-ProRule" id="PRU00339"/>
    </source>
</evidence>
<comment type="catalytic activity">
    <reaction evidence="1">
        <text>ATP + protein L-histidine = ADP + protein N-phospho-L-histidine.</text>
        <dbReference type="EC" id="2.7.13.3"/>
    </reaction>
</comment>
<dbReference type="EMBL" id="BMYF01000032">
    <property type="protein sequence ID" value="GHB52799.1"/>
    <property type="molecule type" value="Genomic_DNA"/>
</dbReference>
<dbReference type="PROSITE" id="PS50109">
    <property type="entry name" value="HIS_KIN"/>
    <property type="match status" value="1"/>
</dbReference>
<feature type="coiled-coil region" evidence="5">
    <location>
        <begin position="363"/>
        <end position="397"/>
    </location>
</feature>
<dbReference type="PANTHER" id="PTHR43547:SF2">
    <property type="entry name" value="HYBRID SIGNAL TRANSDUCTION HISTIDINE KINASE C"/>
    <property type="match status" value="1"/>
</dbReference>
<dbReference type="Pfam" id="PF00512">
    <property type="entry name" value="HisKA"/>
    <property type="match status" value="1"/>
</dbReference>
<feature type="domain" description="Histidine kinase" evidence="7">
    <location>
        <begin position="404"/>
        <end position="621"/>
    </location>
</feature>
<evidence type="ECO:0000259" key="7">
    <source>
        <dbReference type="PROSITE" id="PS50109"/>
    </source>
</evidence>
<dbReference type="Gene3D" id="3.30.565.10">
    <property type="entry name" value="Histidine kinase-like ATPase, C-terminal domain"/>
    <property type="match status" value="1"/>
</dbReference>
<dbReference type="SMART" id="SM00028">
    <property type="entry name" value="TPR"/>
    <property type="match status" value="4"/>
</dbReference>
<dbReference type="InterPro" id="IPR003594">
    <property type="entry name" value="HATPase_dom"/>
</dbReference>
<dbReference type="PROSITE" id="PS50005">
    <property type="entry name" value="TPR"/>
    <property type="match status" value="1"/>
</dbReference>
<evidence type="ECO:0000256" key="2">
    <source>
        <dbReference type="ARBA" id="ARBA00012438"/>
    </source>
</evidence>
<dbReference type="SMART" id="SM00387">
    <property type="entry name" value="HATPase_c"/>
    <property type="match status" value="1"/>
</dbReference>
<dbReference type="InterPro" id="IPR036097">
    <property type="entry name" value="HisK_dim/P_sf"/>
</dbReference>
<dbReference type="RefSeq" id="WP_189586460.1">
    <property type="nucleotide sequence ID" value="NZ_BMYF01000032.1"/>
</dbReference>
<evidence type="ECO:0000313" key="9">
    <source>
        <dbReference type="Proteomes" id="UP000642809"/>
    </source>
</evidence>
<evidence type="ECO:0000256" key="1">
    <source>
        <dbReference type="ARBA" id="ARBA00000085"/>
    </source>
</evidence>
<dbReference type="PANTHER" id="PTHR43547">
    <property type="entry name" value="TWO-COMPONENT HISTIDINE KINASE"/>
    <property type="match status" value="1"/>
</dbReference>
<gene>
    <name evidence="8" type="ORF">GCM10008106_36730</name>
</gene>
<dbReference type="InterPro" id="IPR011990">
    <property type="entry name" value="TPR-like_helical_dom_sf"/>
</dbReference>
<dbReference type="SUPFAM" id="SSF47384">
    <property type="entry name" value="Homodimeric domain of signal transducing histidine kinase"/>
    <property type="match status" value="1"/>
</dbReference>
<dbReference type="Pfam" id="PF13424">
    <property type="entry name" value="TPR_12"/>
    <property type="match status" value="1"/>
</dbReference>
<evidence type="ECO:0000256" key="5">
    <source>
        <dbReference type="SAM" id="Coils"/>
    </source>
</evidence>
<dbReference type="InterPro" id="IPR003661">
    <property type="entry name" value="HisK_dim/P_dom"/>
</dbReference>
<dbReference type="AlphaFoldDB" id="A0A8J3G7H7"/>
<dbReference type="SUPFAM" id="SSF48452">
    <property type="entry name" value="TPR-like"/>
    <property type="match status" value="1"/>
</dbReference>
<keyword evidence="5" id="KW-0175">Coiled coil</keyword>
<dbReference type="PRINTS" id="PR00344">
    <property type="entry name" value="BCTRLSENSOR"/>
</dbReference>
<proteinExistence type="predicted"/>
<feature type="repeat" description="TPR" evidence="4">
    <location>
        <begin position="145"/>
        <end position="178"/>
    </location>
</feature>
<dbReference type="SMART" id="SM00388">
    <property type="entry name" value="HisKA"/>
    <property type="match status" value="1"/>
</dbReference>
<accession>A0A8J3G7H7</accession>
<comment type="caution">
    <text evidence="8">The sequence shown here is derived from an EMBL/GenBank/DDBJ whole genome shotgun (WGS) entry which is preliminary data.</text>
</comment>
<evidence type="ECO:0000313" key="8">
    <source>
        <dbReference type="EMBL" id="GHB52799.1"/>
    </source>
</evidence>
<keyword evidence="6" id="KW-0472">Membrane</keyword>
<dbReference type="InterPro" id="IPR004358">
    <property type="entry name" value="Sig_transdc_His_kin-like_C"/>
</dbReference>
<dbReference type="CDD" id="cd00082">
    <property type="entry name" value="HisKA"/>
    <property type="match status" value="1"/>
</dbReference>
<dbReference type="Proteomes" id="UP000642809">
    <property type="component" value="Unassembled WGS sequence"/>
</dbReference>